<keyword evidence="5" id="KW-0677">Repeat</keyword>
<keyword evidence="4 10" id="KW-0812">Transmembrane</keyword>
<keyword evidence="6 10" id="KW-1133">Transmembrane helix</keyword>
<dbReference type="SUPFAM" id="SSF103506">
    <property type="entry name" value="Mitochondrial carrier"/>
    <property type="match status" value="2"/>
</dbReference>
<dbReference type="PANTHER" id="PTHR45624">
    <property type="entry name" value="MITOCHONDRIAL BASIC AMINO ACIDS TRANSPORTER-RELATED"/>
    <property type="match status" value="1"/>
</dbReference>
<dbReference type="Pfam" id="PF00153">
    <property type="entry name" value="Mito_carr"/>
    <property type="match status" value="1"/>
</dbReference>
<evidence type="ECO:0000256" key="4">
    <source>
        <dbReference type="ARBA" id="ARBA00022692"/>
    </source>
</evidence>
<dbReference type="Proteomes" id="UP000245768">
    <property type="component" value="Unassembled WGS sequence"/>
</dbReference>
<keyword evidence="8 10" id="KW-0472">Membrane</keyword>
<dbReference type="OrthoDB" id="21292at2759"/>
<feature type="transmembrane region" description="Helical" evidence="10">
    <location>
        <begin position="118"/>
        <end position="141"/>
    </location>
</feature>
<feature type="region of interest" description="Disordered" evidence="9">
    <location>
        <begin position="315"/>
        <end position="438"/>
    </location>
</feature>
<feature type="transmembrane region" description="Helical" evidence="10">
    <location>
        <begin position="6"/>
        <end position="28"/>
    </location>
</feature>
<evidence type="ECO:0000313" key="12">
    <source>
        <dbReference type="Proteomes" id="UP000245768"/>
    </source>
</evidence>
<feature type="transmembrane region" description="Helical" evidence="10">
    <location>
        <begin position="153"/>
        <end position="173"/>
    </location>
</feature>
<dbReference type="GO" id="GO:1990575">
    <property type="term" value="P:mitochondrial L-ornithine transmembrane transport"/>
    <property type="evidence" value="ECO:0007669"/>
    <property type="project" value="TreeGrafter"/>
</dbReference>
<dbReference type="Gene3D" id="1.50.40.10">
    <property type="entry name" value="Mitochondrial carrier domain"/>
    <property type="match status" value="2"/>
</dbReference>
<dbReference type="GO" id="GO:0000064">
    <property type="term" value="F:L-ornithine transmembrane transporter activity"/>
    <property type="evidence" value="ECO:0007669"/>
    <property type="project" value="TreeGrafter"/>
</dbReference>
<feature type="transmembrane region" description="Helical" evidence="10">
    <location>
        <begin position="208"/>
        <end position="227"/>
    </location>
</feature>
<reference evidence="11" key="1">
    <citation type="journal article" date="2018" name="Mol. Biol. Evol.">
        <title>Broad Genomic Sampling Reveals a Smut Pathogenic Ancestry of the Fungal Clade Ustilaginomycotina.</title>
        <authorList>
            <person name="Kijpornyongpan T."/>
            <person name="Mondo S.J."/>
            <person name="Barry K."/>
            <person name="Sandor L."/>
            <person name="Lee J."/>
            <person name="Lipzen A."/>
            <person name="Pangilinan J."/>
            <person name="LaButti K."/>
            <person name="Hainaut M."/>
            <person name="Henrissat B."/>
            <person name="Grigoriev I.V."/>
            <person name="Spatafora J.W."/>
            <person name="Aime M.C."/>
        </authorList>
    </citation>
    <scope>NUCLEOTIDE SEQUENCE [LARGE SCALE GENOMIC DNA]</scope>
    <source>
        <strain evidence="11">MCA 4198</strain>
    </source>
</reference>
<feature type="compositionally biased region" description="Acidic residues" evidence="9">
    <location>
        <begin position="367"/>
        <end position="377"/>
    </location>
</feature>
<evidence type="ECO:0000256" key="3">
    <source>
        <dbReference type="ARBA" id="ARBA00022448"/>
    </source>
</evidence>
<evidence type="ECO:0000256" key="7">
    <source>
        <dbReference type="ARBA" id="ARBA00023128"/>
    </source>
</evidence>
<organism evidence="11 12">
    <name type="scientific">Acaromyces ingoldii</name>
    <dbReference type="NCBI Taxonomy" id="215250"/>
    <lineage>
        <taxon>Eukaryota</taxon>
        <taxon>Fungi</taxon>
        <taxon>Dikarya</taxon>
        <taxon>Basidiomycota</taxon>
        <taxon>Ustilaginomycotina</taxon>
        <taxon>Exobasidiomycetes</taxon>
        <taxon>Exobasidiales</taxon>
        <taxon>Cryptobasidiaceae</taxon>
        <taxon>Acaromyces</taxon>
    </lineage>
</organism>
<dbReference type="InterPro" id="IPR018108">
    <property type="entry name" value="MCP_transmembrane"/>
</dbReference>
<evidence type="ECO:0000256" key="8">
    <source>
        <dbReference type="ARBA" id="ARBA00023136"/>
    </source>
</evidence>
<proteinExistence type="inferred from homology"/>
<dbReference type="GO" id="GO:0031966">
    <property type="term" value="C:mitochondrial membrane"/>
    <property type="evidence" value="ECO:0007669"/>
    <property type="project" value="UniProtKB-SubCell"/>
</dbReference>
<sequence>MMDPFTLFFGVLIAAVVLGISIMLSIAISQPFSGALVRLRANYLPKAVSLDNVLEDGEQGATAGVSPRAISGYFLRQRQSAAKIGPVVSGIVAMLIRTKRLEGWAGLYKGAGPELAQLFLIGLVTYVGFSVSVLSVGGSPYRAAPSGPGQFGFWSNLVFMFWVAFVALPLNVITYRTIVHPKMLPLTTPRSNLRQLLSHAEYTQPWRLYFVPGLLAATLCHVAWIGLATRIVRHLTVPSWGGLPPSTPASPDDDGYSGPSSETLAVSPFGMAVFLTWCVLSVVVLSPLECVMVRLSVQRPDRQQPLHLAYARAGQANGSSPAPYNNQAQVAQQAPASGAAPNGQAAYTDEAPADDSAEPAPRPSFAIEDEDDDEADEAQQGAAKAAKPSDADGQPPRQEQAPTARPPAQDSHRVLGSSAATPPPPQRPGTYLPDMSEPSEPVIALRPCDEPRNAADAAEVEAQGFGAPVVERYTGLVDCINKLVDEEGIEALYRGAWVTLLGVLAANFS</sequence>
<evidence type="ECO:0000313" key="11">
    <source>
        <dbReference type="EMBL" id="PWN86554.1"/>
    </source>
</evidence>
<dbReference type="PANTHER" id="PTHR45624:SF12">
    <property type="entry name" value="MITOCHONDRIAL ORNITHINE TRANSPORTER 1"/>
    <property type="match status" value="1"/>
</dbReference>
<dbReference type="InterPro" id="IPR023395">
    <property type="entry name" value="MCP_dom_sf"/>
</dbReference>
<evidence type="ECO:0008006" key="13">
    <source>
        <dbReference type="Google" id="ProtNLM"/>
    </source>
</evidence>
<comment type="similarity">
    <text evidence="2">Belongs to the mitochondrial carrier (TC 2.A.29) family.</text>
</comment>
<dbReference type="STRING" id="215250.A0A316YCD9"/>
<evidence type="ECO:0000256" key="1">
    <source>
        <dbReference type="ARBA" id="ARBA00004225"/>
    </source>
</evidence>
<evidence type="ECO:0000256" key="5">
    <source>
        <dbReference type="ARBA" id="ARBA00022737"/>
    </source>
</evidence>
<name>A0A316YCD9_9BASI</name>
<feature type="compositionally biased region" description="Low complexity" evidence="9">
    <location>
        <begin position="321"/>
        <end position="350"/>
    </location>
</feature>
<dbReference type="InterPro" id="IPR050567">
    <property type="entry name" value="Mitochondrial_Carrier"/>
</dbReference>
<evidence type="ECO:0000256" key="9">
    <source>
        <dbReference type="SAM" id="MobiDB-lite"/>
    </source>
</evidence>
<keyword evidence="3" id="KW-0813">Transport</keyword>
<dbReference type="GeneID" id="37047323"/>
<dbReference type="EMBL" id="KZ819644">
    <property type="protein sequence ID" value="PWN86554.1"/>
    <property type="molecule type" value="Genomic_DNA"/>
</dbReference>
<evidence type="ECO:0000256" key="6">
    <source>
        <dbReference type="ARBA" id="ARBA00022989"/>
    </source>
</evidence>
<feature type="transmembrane region" description="Helical" evidence="10">
    <location>
        <begin position="269"/>
        <end position="293"/>
    </location>
</feature>
<keyword evidence="12" id="KW-1185">Reference proteome</keyword>
<gene>
    <name evidence="11" type="ORF">FA10DRAFT_304870</name>
</gene>
<accession>A0A316YCD9</accession>
<evidence type="ECO:0000256" key="10">
    <source>
        <dbReference type="SAM" id="Phobius"/>
    </source>
</evidence>
<keyword evidence="7" id="KW-0496">Mitochondrion</keyword>
<dbReference type="RefSeq" id="XP_025373752.1">
    <property type="nucleotide sequence ID" value="XM_025525407.1"/>
</dbReference>
<protein>
    <recommendedName>
        <fullName evidence="13">Mitochondrial carrier</fullName>
    </recommendedName>
</protein>
<evidence type="ECO:0000256" key="2">
    <source>
        <dbReference type="ARBA" id="ARBA00006375"/>
    </source>
</evidence>
<dbReference type="InParanoid" id="A0A316YCD9"/>
<comment type="subcellular location">
    <subcellularLocation>
        <location evidence="1">Mitochondrion membrane</location>
        <topology evidence="1">Multi-pass membrane protein</topology>
    </subcellularLocation>
</comment>
<dbReference type="AlphaFoldDB" id="A0A316YCD9"/>